<organism evidence="1 2">
    <name type="scientific">Pectobacterium parmentieri</name>
    <dbReference type="NCBI Taxonomy" id="1905730"/>
    <lineage>
        <taxon>Bacteria</taxon>
        <taxon>Pseudomonadati</taxon>
        <taxon>Pseudomonadota</taxon>
        <taxon>Gammaproteobacteria</taxon>
        <taxon>Enterobacterales</taxon>
        <taxon>Pectobacteriaceae</taxon>
        <taxon>Pectobacterium</taxon>
    </lineage>
</organism>
<reference evidence="2" key="1">
    <citation type="submission" date="2023-07" db="EMBL/GenBank/DDBJ databases">
        <title>Identification of Pectobacterium versatile causing blackleg of potato from New York State with a whole genome sequencing approach.</title>
        <authorList>
            <person name="Ma X."/>
            <person name="Swingle B."/>
        </authorList>
    </citation>
    <scope>NUCLEOTIDE SEQUENCE [LARGE SCALE GENOMIC DNA]</scope>
    <source>
        <strain evidence="2">NY1588A</strain>
    </source>
</reference>
<accession>A0ABS0S189</accession>
<evidence type="ECO:0000313" key="1">
    <source>
        <dbReference type="EMBL" id="MBI0555649.1"/>
    </source>
</evidence>
<name>A0ABS0S189_PECPM</name>
<dbReference type="EMBL" id="WABS01000027">
    <property type="protein sequence ID" value="MBI0555649.1"/>
    <property type="molecule type" value="Genomic_DNA"/>
</dbReference>
<keyword evidence="2" id="KW-1185">Reference proteome</keyword>
<dbReference type="Proteomes" id="UP001194579">
    <property type="component" value="Unassembled WGS sequence"/>
</dbReference>
<evidence type="ECO:0000313" key="2">
    <source>
        <dbReference type="Proteomes" id="UP001194579"/>
    </source>
</evidence>
<proteinExistence type="predicted"/>
<protein>
    <submittedName>
        <fullName evidence="1">Uncharacterized protein</fullName>
    </submittedName>
</protein>
<gene>
    <name evidence="1" type="ORF">F6Q06_14285</name>
</gene>
<sequence length="118" mass="13437">MNRMKKDEQFVDGIFKEIFNDNLPHYEKTINENKTNGNDAYRKISITLSSLDEEEKKSVFDFFKIVSIDTASLILGAIDGTHFPPGIDNDFKLISDEDEIQGDLQDIFLGAVEEKGIF</sequence>
<comment type="caution">
    <text evidence="1">The sequence shown here is derived from an EMBL/GenBank/DDBJ whole genome shotgun (WGS) entry which is preliminary data.</text>
</comment>